<dbReference type="AlphaFoldDB" id="A0A172WDA8"/>
<dbReference type="GO" id="GO:0008803">
    <property type="term" value="F:bis(5'-nucleosyl)-tetraphosphatase (symmetrical) activity"/>
    <property type="evidence" value="ECO:0007669"/>
    <property type="project" value="UniProtKB-EC"/>
</dbReference>
<dbReference type="InterPro" id="IPR004617">
    <property type="entry name" value="ApaH"/>
</dbReference>
<dbReference type="EC" id="3.6.1.41" evidence="3"/>
<dbReference type="CDD" id="cd07422">
    <property type="entry name" value="MPP_ApaH"/>
    <property type="match status" value="1"/>
</dbReference>
<dbReference type="PANTHER" id="PTHR40942">
    <property type="match status" value="1"/>
</dbReference>
<gene>
    <name evidence="10" type="primary">apaH</name>
    <name evidence="10" type="ORF">XW81_00665</name>
</gene>
<dbReference type="PANTHER" id="PTHR40942:SF4">
    <property type="entry name" value="CYTOCHROME C5"/>
    <property type="match status" value="1"/>
</dbReference>
<dbReference type="SUPFAM" id="SSF56300">
    <property type="entry name" value="Metallo-dependent phosphatases"/>
    <property type="match status" value="1"/>
</dbReference>
<keyword evidence="11" id="KW-1185">Reference proteome</keyword>
<comment type="catalytic activity">
    <reaction evidence="8">
        <text>P(1),P(4)-bis(5'-adenosyl) tetraphosphate + H2O = 2 ADP + 2 H(+)</text>
        <dbReference type="Rhea" id="RHEA:24252"/>
        <dbReference type="ChEBI" id="CHEBI:15377"/>
        <dbReference type="ChEBI" id="CHEBI:15378"/>
        <dbReference type="ChEBI" id="CHEBI:58141"/>
        <dbReference type="ChEBI" id="CHEBI:456216"/>
        <dbReference type="EC" id="3.6.1.41"/>
    </reaction>
</comment>
<comment type="function">
    <text evidence="1">Hydrolyzes diadenosine 5',5'''-P1,P4-tetraphosphate to yield ADP.</text>
</comment>
<evidence type="ECO:0000256" key="3">
    <source>
        <dbReference type="ARBA" id="ARBA00012506"/>
    </source>
</evidence>
<dbReference type="InterPro" id="IPR004843">
    <property type="entry name" value="Calcineurin-like_PHP"/>
</dbReference>
<dbReference type="PATRIC" id="fig|118110.3.peg.127"/>
<evidence type="ECO:0000256" key="1">
    <source>
        <dbReference type="ARBA" id="ARBA00003413"/>
    </source>
</evidence>
<sequence>MSTYFVGDIHGCYNELMKLLEKVSFNKKLDSLWVTGDLVNRGSKSLEVMRFISSLGSSARVVLGNHDLNLIATYANIKCKNFKNDIILKILESKDIDFLIYWLRKQPFLQIDKIRKIIMVHAGIHPFWNVKLSINYSQKLQYVLCGHNYTKFLKSILNSSVVRYSDDFSDELELLKFNLNVFTKMRYCYCDGTLDMKHKQSPSKDTFPMLPWFSINNESLKDYFLFFGHWASLKHNITPKNVISLDTGCCWGGTLSMFRFEDQRWFRQNSEMSVN</sequence>
<evidence type="ECO:0000256" key="5">
    <source>
        <dbReference type="ARBA" id="ARBA00031248"/>
    </source>
</evidence>
<accession>A0A172WDA8</accession>
<dbReference type="NCBIfam" id="NF001204">
    <property type="entry name" value="PRK00166.1"/>
    <property type="match status" value="1"/>
</dbReference>
<dbReference type="NCBIfam" id="TIGR00668">
    <property type="entry name" value="apaH"/>
    <property type="match status" value="1"/>
</dbReference>
<dbReference type="Gene3D" id="3.60.21.10">
    <property type="match status" value="1"/>
</dbReference>
<dbReference type="Proteomes" id="UP000077654">
    <property type="component" value="Chromosome"/>
</dbReference>
<dbReference type="RefSeq" id="WP_075473951.1">
    <property type="nucleotide sequence ID" value="NZ_CP011299.1"/>
</dbReference>
<dbReference type="OrthoDB" id="9807890at2"/>
<keyword evidence="4 10" id="KW-0378">Hydrolase</keyword>
<name>A0A172WDA8_BUCSC</name>
<proteinExistence type="inferred from homology"/>
<reference evidence="10 11" key="1">
    <citation type="submission" date="2015-04" db="EMBL/GenBank/DDBJ databases">
        <title>Buchnera aphidicola assembly.</title>
        <authorList>
            <person name="Zhang Y."/>
        </authorList>
    </citation>
    <scope>NUCLEOTIDE SEQUENCE [LARGE SCALE GENOMIC DNA]</scope>
    <source>
        <strain evidence="10 11">SC</strain>
    </source>
</reference>
<evidence type="ECO:0000256" key="4">
    <source>
        <dbReference type="ARBA" id="ARBA00022801"/>
    </source>
</evidence>
<dbReference type="EMBL" id="CP011299">
    <property type="protein sequence ID" value="ANF16941.1"/>
    <property type="molecule type" value="Genomic_DNA"/>
</dbReference>
<feature type="domain" description="Calcineurin-like phosphoesterase" evidence="9">
    <location>
        <begin position="1"/>
        <end position="135"/>
    </location>
</feature>
<evidence type="ECO:0000313" key="10">
    <source>
        <dbReference type="EMBL" id="ANF16941.1"/>
    </source>
</evidence>
<dbReference type="PIRSF" id="PIRSF000903">
    <property type="entry name" value="B5n-ttraPtase_sm"/>
    <property type="match status" value="1"/>
</dbReference>
<evidence type="ECO:0000256" key="6">
    <source>
        <dbReference type="ARBA" id="ARBA00032248"/>
    </source>
</evidence>
<evidence type="ECO:0000313" key="11">
    <source>
        <dbReference type="Proteomes" id="UP000077654"/>
    </source>
</evidence>
<evidence type="ECO:0000256" key="2">
    <source>
        <dbReference type="ARBA" id="ARBA00005419"/>
    </source>
</evidence>
<comment type="similarity">
    <text evidence="2">Belongs to the Ap4A hydrolase family.</text>
</comment>
<organism evidence="10 11">
    <name type="scientific">Buchnera aphidicola subsp. Schlechtendalia chinensis</name>
    <dbReference type="NCBI Taxonomy" id="118110"/>
    <lineage>
        <taxon>Bacteria</taxon>
        <taxon>Pseudomonadati</taxon>
        <taxon>Pseudomonadota</taxon>
        <taxon>Gammaproteobacteria</taxon>
        <taxon>Enterobacterales</taxon>
        <taxon>Erwiniaceae</taxon>
        <taxon>Buchnera</taxon>
    </lineage>
</organism>
<dbReference type="InterPro" id="IPR029052">
    <property type="entry name" value="Metallo-depent_PP-like"/>
</dbReference>
<evidence type="ECO:0000259" key="9">
    <source>
        <dbReference type="Pfam" id="PF00149"/>
    </source>
</evidence>
<dbReference type="STRING" id="118110.XW81_00665"/>
<evidence type="ECO:0000256" key="8">
    <source>
        <dbReference type="ARBA" id="ARBA00049417"/>
    </source>
</evidence>
<dbReference type="Pfam" id="PF00149">
    <property type="entry name" value="Metallophos"/>
    <property type="match status" value="1"/>
</dbReference>
<protein>
    <recommendedName>
        <fullName evidence="3">bis(5'-nucleosyl)-tetraphosphatase (symmetrical)</fullName>
        <ecNumber evidence="3">3.6.1.41</ecNumber>
    </recommendedName>
    <alternativeName>
        <fullName evidence="6">Ap4A hydrolase</fullName>
    </alternativeName>
    <alternativeName>
        <fullName evidence="5">Diadenosine 5',5'''-P1,P4-tetraphosphate pyrophosphohydrolase</fullName>
    </alternativeName>
    <alternativeName>
        <fullName evidence="7">Diadenosine tetraphosphatase</fullName>
    </alternativeName>
</protein>
<evidence type="ECO:0000256" key="7">
    <source>
        <dbReference type="ARBA" id="ARBA00033210"/>
    </source>
</evidence>